<dbReference type="RefSeq" id="WP_119315543.1">
    <property type="nucleotide sequence ID" value="NZ_QXDL01000109.1"/>
</dbReference>
<protein>
    <submittedName>
        <fullName evidence="9">Macrolide export protein MacA</fullName>
    </submittedName>
</protein>
<dbReference type="InterPro" id="IPR058625">
    <property type="entry name" value="MdtA-like_BSH"/>
</dbReference>
<dbReference type="Gene3D" id="1.10.287.470">
    <property type="entry name" value="Helix hairpin bin"/>
    <property type="match status" value="1"/>
</dbReference>
<sequence length="447" mass="47248">MNANAAVRRRRVAWWVWLLVLALAGAGVFFWLRGRPAGQAAQARGPETVAVSRGVFRVSVSGPGTLEAARTLEVKPQASGTVLSLPQVGDRVQKGQLVARLDPADHQRALENARLALQKAQANLDALRANQASTQAANRQSVTNAEVGYANAQRDLQSARDGLNAAQKLYDVGGASLQSLQQAKDAYAKAQAGLDSARINLETARQALSLKASSSAQDLKNAQLAVEQARLDLEDAQRNLARTKVYAPFGGVVTAVSAQLGGPAASNAALFTLVDDAKLNLPVQVDETEIGKVRVGQRAEVTLDALEGQTFRGSVTRISPSATPVQNIPVFYATVTLDNPRRLLRPGMSAEAEIIAQEVRGALTVPKRAVQTVRNRGYVEVLKPDGTQETVRVGLGPDDGVNQVITEGLEPGQLVVLPARSPNSGSGQQRQGTGFGLPVRIPAGGGR</sequence>
<evidence type="ECO:0000256" key="1">
    <source>
        <dbReference type="ARBA" id="ARBA00004196"/>
    </source>
</evidence>
<name>A0A399EFP2_9DEIN</name>
<feature type="transmembrane region" description="Helical" evidence="6">
    <location>
        <begin position="12"/>
        <end position="32"/>
    </location>
</feature>
<feature type="compositionally biased region" description="Polar residues" evidence="5">
    <location>
        <begin position="421"/>
        <end position="432"/>
    </location>
</feature>
<dbReference type="GO" id="GO:0022857">
    <property type="term" value="F:transmembrane transporter activity"/>
    <property type="evidence" value="ECO:0007669"/>
    <property type="project" value="InterPro"/>
</dbReference>
<dbReference type="OrthoDB" id="9810430at2"/>
<comment type="similarity">
    <text evidence="2">Belongs to the membrane fusion protein (MFP) (TC 8.A.1) family.</text>
</comment>
<feature type="domain" description="Multidrug resistance protein MdtA-like barrel-sandwich hybrid" evidence="7">
    <location>
        <begin position="70"/>
        <end position="274"/>
    </location>
</feature>
<dbReference type="Gene3D" id="2.40.50.100">
    <property type="match status" value="1"/>
</dbReference>
<evidence type="ECO:0000256" key="5">
    <source>
        <dbReference type="SAM" id="MobiDB-lite"/>
    </source>
</evidence>
<comment type="caution">
    <text evidence="9">The sequence shown here is derived from an EMBL/GenBank/DDBJ whole genome shotgun (WGS) entry which is preliminary data.</text>
</comment>
<keyword evidence="6" id="KW-0472">Membrane</keyword>
<evidence type="ECO:0000313" key="10">
    <source>
        <dbReference type="Proteomes" id="UP000265715"/>
    </source>
</evidence>
<proteinExistence type="inferred from homology"/>
<evidence type="ECO:0000313" key="9">
    <source>
        <dbReference type="EMBL" id="RIH82778.1"/>
    </source>
</evidence>
<keyword evidence="3 4" id="KW-0175">Coiled coil</keyword>
<dbReference type="SUPFAM" id="SSF111369">
    <property type="entry name" value="HlyD-like secretion proteins"/>
    <property type="match status" value="2"/>
</dbReference>
<feature type="coiled-coil region" evidence="4">
    <location>
        <begin position="110"/>
        <end position="246"/>
    </location>
</feature>
<dbReference type="InterPro" id="IPR058792">
    <property type="entry name" value="Beta-barrel_RND_2"/>
</dbReference>
<keyword evidence="6" id="KW-1133">Transmembrane helix</keyword>
<accession>A0A399EFP2</accession>
<dbReference type="Gene3D" id="2.40.30.170">
    <property type="match status" value="1"/>
</dbReference>
<dbReference type="GO" id="GO:0030313">
    <property type="term" value="C:cell envelope"/>
    <property type="evidence" value="ECO:0007669"/>
    <property type="project" value="UniProtKB-SubCell"/>
</dbReference>
<gene>
    <name evidence="9" type="primary">macA_2</name>
    <name evidence="9" type="ORF">Mterra_02524</name>
</gene>
<feature type="region of interest" description="Disordered" evidence="5">
    <location>
        <begin position="421"/>
        <end position="447"/>
    </location>
</feature>
<dbReference type="EMBL" id="QXDL01000109">
    <property type="protein sequence ID" value="RIH82778.1"/>
    <property type="molecule type" value="Genomic_DNA"/>
</dbReference>
<dbReference type="Proteomes" id="UP000265715">
    <property type="component" value="Unassembled WGS sequence"/>
</dbReference>
<dbReference type="PANTHER" id="PTHR32347">
    <property type="entry name" value="EFFLUX SYSTEM COMPONENT YKNX-RELATED"/>
    <property type="match status" value="1"/>
</dbReference>
<feature type="domain" description="CusB-like beta-barrel" evidence="8">
    <location>
        <begin position="283"/>
        <end position="356"/>
    </location>
</feature>
<dbReference type="InterPro" id="IPR050465">
    <property type="entry name" value="UPF0194_transport"/>
</dbReference>
<comment type="subcellular location">
    <subcellularLocation>
        <location evidence="1">Cell envelope</location>
    </subcellularLocation>
</comment>
<dbReference type="PANTHER" id="PTHR32347:SF14">
    <property type="entry name" value="EFFLUX SYSTEM COMPONENT YKNX-RELATED"/>
    <property type="match status" value="1"/>
</dbReference>
<dbReference type="AlphaFoldDB" id="A0A399EFP2"/>
<reference evidence="9 10" key="1">
    <citation type="submission" date="2018-08" db="EMBL/GenBank/DDBJ databases">
        <title>Meiothermus terrae DSM 26712 genome sequencing project.</title>
        <authorList>
            <person name="Da Costa M.S."/>
            <person name="Albuquerque L."/>
            <person name="Raposo P."/>
            <person name="Froufe H.J.C."/>
            <person name="Barroso C.S."/>
            <person name="Egas C."/>
        </authorList>
    </citation>
    <scope>NUCLEOTIDE SEQUENCE [LARGE SCALE GENOMIC DNA]</scope>
    <source>
        <strain evidence="9 10">DSM 26712</strain>
    </source>
</reference>
<evidence type="ECO:0000256" key="6">
    <source>
        <dbReference type="SAM" id="Phobius"/>
    </source>
</evidence>
<keyword evidence="10" id="KW-1185">Reference proteome</keyword>
<evidence type="ECO:0000256" key="4">
    <source>
        <dbReference type="SAM" id="Coils"/>
    </source>
</evidence>
<evidence type="ECO:0000256" key="3">
    <source>
        <dbReference type="ARBA" id="ARBA00023054"/>
    </source>
</evidence>
<dbReference type="Pfam" id="PF25954">
    <property type="entry name" value="Beta-barrel_RND_2"/>
    <property type="match status" value="1"/>
</dbReference>
<dbReference type="Gene3D" id="2.40.420.20">
    <property type="match status" value="1"/>
</dbReference>
<dbReference type="InterPro" id="IPR006143">
    <property type="entry name" value="RND_pump_MFP"/>
</dbReference>
<dbReference type="GO" id="GO:0016020">
    <property type="term" value="C:membrane"/>
    <property type="evidence" value="ECO:0007669"/>
    <property type="project" value="InterPro"/>
</dbReference>
<organism evidence="9 10">
    <name type="scientific">Calidithermus terrae</name>
    <dbReference type="NCBI Taxonomy" id="1408545"/>
    <lineage>
        <taxon>Bacteria</taxon>
        <taxon>Thermotogati</taxon>
        <taxon>Deinococcota</taxon>
        <taxon>Deinococci</taxon>
        <taxon>Thermales</taxon>
        <taxon>Thermaceae</taxon>
        <taxon>Calidithermus</taxon>
    </lineage>
</organism>
<dbReference type="NCBIfam" id="TIGR01730">
    <property type="entry name" value="RND_mfp"/>
    <property type="match status" value="1"/>
</dbReference>
<dbReference type="Pfam" id="PF25917">
    <property type="entry name" value="BSH_RND"/>
    <property type="match status" value="1"/>
</dbReference>
<keyword evidence="6" id="KW-0812">Transmembrane</keyword>
<evidence type="ECO:0000259" key="7">
    <source>
        <dbReference type="Pfam" id="PF25917"/>
    </source>
</evidence>
<evidence type="ECO:0000256" key="2">
    <source>
        <dbReference type="ARBA" id="ARBA00009477"/>
    </source>
</evidence>
<evidence type="ECO:0000259" key="8">
    <source>
        <dbReference type="Pfam" id="PF25954"/>
    </source>
</evidence>